<comment type="subunit">
    <text evidence="12">Homodimer.</text>
</comment>
<name>A0A1T2L450_9GAMM</name>
<feature type="domain" description="LexA repressor DNA-binding" evidence="15">
    <location>
        <begin position="2"/>
        <end position="63"/>
    </location>
</feature>
<keyword evidence="4 12" id="KW-0227">DNA damage</keyword>
<comment type="catalytic activity">
    <reaction evidence="12">
        <text>Hydrolysis of Ala-|-Gly bond in repressor LexA.</text>
        <dbReference type="EC" id="3.4.21.88"/>
    </reaction>
</comment>
<gene>
    <name evidence="12" type="primary">lexA</name>
    <name evidence="16" type="ORF">BOW53_10375</name>
</gene>
<dbReference type="CDD" id="cd06529">
    <property type="entry name" value="S24_LexA-like"/>
    <property type="match status" value="1"/>
</dbReference>
<feature type="active site" description="For autocatalytic cleavage activity" evidence="12">
    <location>
        <position position="122"/>
    </location>
</feature>
<comment type="similarity">
    <text evidence="1 12 13">Belongs to the peptidase S24 family.</text>
</comment>
<evidence type="ECO:0000256" key="2">
    <source>
        <dbReference type="ARBA" id="ARBA00022491"/>
    </source>
</evidence>
<evidence type="ECO:0000256" key="8">
    <source>
        <dbReference type="ARBA" id="ARBA00023125"/>
    </source>
</evidence>
<dbReference type="Gene3D" id="2.10.109.10">
    <property type="entry name" value="Umud Fragment, subunit A"/>
    <property type="match status" value="1"/>
</dbReference>
<dbReference type="HAMAP" id="MF_00015">
    <property type="entry name" value="LexA"/>
    <property type="match status" value="1"/>
</dbReference>
<keyword evidence="6 12" id="KW-0068">Autocatalytic cleavage</keyword>
<dbReference type="InterPro" id="IPR006199">
    <property type="entry name" value="LexA_DNA-bd_dom"/>
</dbReference>
<dbReference type="InterPro" id="IPR050077">
    <property type="entry name" value="LexA_repressor"/>
</dbReference>
<evidence type="ECO:0000256" key="3">
    <source>
        <dbReference type="ARBA" id="ARBA00022705"/>
    </source>
</evidence>
<evidence type="ECO:0000256" key="5">
    <source>
        <dbReference type="ARBA" id="ARBA00022801"/>
    </source>
</evidence>
<reference evidence="16 17" key="1">
    <citation type="submission" date="2016-11" db="EMBL/GenBank/DDBJ databases">
        <title>Mixed transmission modes and dynamic genome evolution in an obligate animal-bacterial symbiosis.</title>
        <authorList>
            <person name="Russell S.L."/>
            <person name="Corbett-Detig R.B."/>
            <person name="Cavanaugh C.M."/>
        </authorList>
    </citation>
    <scope>NUCLEOTIDE SEQUENCE [LARGE SCALE GENOMIC DNA]</scope>
    <source>
        <strain evidence="16">Sveles-Q1</strain>
    </source>
</reference>
<dbReference type="Proteomes" id="UP000191110">
    <property type="component" value="Unassembled WGS sequence"/>
</dbReference>
<comment type="caution">
    <text evidence="16">The sequence shown here is derived from an EMBL/GenBank/DDBJ whole genome shotgun (WGS) entry which is preliminary data.</text>
</comment>
<dbReference type="InterPro" id="IPR039418">
    <property type="entry name" value="LexA-like"/>
</dbReference>
<dbReference type="EMBL" id="MPRL01000043">
    <property type="protein sequence ID" value="OOZ39716.1"/>
    <property type="molecule type" value="Genomic_DNA"/>
</dbReference>
<keyword evidence="7 12" id="KW-0805">Transcription regulation</keyword>
<keyword evidence="17" id="KW-1185">Reference proteome</keyword>
<keyword evidence="8 12" id="KW-0238">DNA-binding</keyword>
<dbReference type="GO" id="GO:0009432">
    <property type="term" value="P:SOS response"/>
    <property type="evidence" value="ECO:0007669"/>
    <property type="project" value="UniProtKB-UniRule"/>
</dbReference>
<keyword evidence="10 12" id="KW-0234">DNA repair</keyword>
<dbReference type="PANTHER" id="PTHR33516">
    <property type="entry name" value="LEXA REPRESSOR"/>
    <property type="match status" value="1"/>
</dbReference>
<dbReference type="GO" id="GO:0004252">
    <property type="term" value="F:serine-type endopeptidase activity"/>
    <property type="evidence" value="ECO:0007669"/>
    <property type="project" value="UniProtKB-UniRule"/>
</dbReference>
<feature type="DNA-binding region" description="H-T-H motif" evidence="12">
    <location>
        <begin position="26"/>
        <end position="46"/>
    </location>
</feature>
<dbReference type="GO" id="GO:0045892">
    <property type="term" value="P:negative regulation of DNA-templated transcription"/>
    <property type="evidence" value="ECO:0007669"/>
    <property type="project" value="UniProtKB-UniRule"/>
</dbReference>
<dbReference type="PRINTS" id="PR00726">
    <property type="entry name" value="LEXASERPTASE"/>
</dbReference>
<evidence type="ECO:0000256" key="9">
    <source>
        <dbReference type="ARBA" id="ARBA00023163"/>
    </source>
</evidence>
<dbReference type="OrthoDB" id="9802364at2"/>
<dbReference type="GO" id="GO:0006508">
    <property type="term" value="P:proteolysis"/>
    <property type="evidence" value="ECO:0007669"/>
    <property type="project" value="InterPro"/>
</dbReference>
<sequence>MLTRSQQKTLDFIRDFIAREDHAPTLSEIAAGIGIQSKGVVHRYVQALSDAGEIELLAGRHRGIQLVAQGGEKGVETAVTLPLLGKIAAGLPIEAIPDQNEIDLTEFFIGNNQFVLKVQGDSMVDAGILSGDMVVVRSCNTARDGEIVVALIDGEEATLKRIKQSPDGTITLIPANRAMRPMIFPAGRVQIQGVVSAQLRSYR</sequence>
<evidence type="ECO:0000256" key="12">
    <source>
        <dbReference type="HAMAP-Rule" id="MF_00015"/>
    </source>
</evidence>
<evidence type="ECO:0000256" key="7">
    <source>
        <dbReference type="ARBA" id="ARBA00023015"/>
    </source>
</evidence>
<feature type="site" description="Cleavage; by autolysis" evidence="12">
    <location>
        <begin position="89"/>
        <end position="90"/>
    </location>
</feature>
<dbReference type="SUPFAM" id="SSF51306">
    <property type="entry name" value="LexA/Signal peptidase"/>
    <property type="match status" value="1"/>
</dbReference>
<evidence type="ECO:0000256" key="6">
    <source>
        <dbReference type="ARBA" id="ARBA00022813"/>
    </source>
</evidence>
<feature type="domain" description="Peptidase S24/S26A/S26B/S26C" evidence="14">
    <location>
        <begin position="82"/>
        <end position="195"/>
    </location>
</feature>
<comment type="function">
    <text evidence="12">Represses a number of genes involved in the response to DNA damage (SOS response), including recA and lexA. In the presence of single-stranded DNA, RecA interacts with LexA causing an autocatalytic cleavage which disrupts the DNA-binding part of LexA, leading to derepression of the SOS regulon and eventually DNA repair.</text>
</comment>
<keyword evidence="5 12" id="KW-0378">Hydrolase</keyword>
<dbReference type="InterPro" id="IPR036286">
    <property type="entry name" value="LexA/Signal_pep-like_sf"/>
</dbReference>
<keyword evidence="9 12" id="KW-0804">Transcription</keyword>
<accession>A0A1T2L450</accession>
<dbReference type="GO" id="GO:0006281">
    <property type="term" value="P:DNA repair"/>
    <property type="evidence" value="ECO:0007669"/>
    <property type="project" value="UniProtKB-UniRule"/>
</dbReference>
<organism evidence="16 17">
    <name type="scientific">Solemya pervernicosa gill symbiont</name>
    <dbReference type="NCBI Taxonomy" id="642797"/>
    <lineage>
        <taxon>Bacteria</taxon>
        <taxon>Pseudomonadati</taxon>
        <taxon>Pseudomonadota</taxon>
        <taxon>Gammaproteobacteria</taxon>
        <taxon>sulfur-oxidizing symbionts</taxon>
    </lineage>
</organism>
<proteinExistence type="inferred from homology"/>
<dbReference type="InterPro" id="IPR015927">
    <property type="entry name" value="Peptidase_S24_S26A/B/C"/>
</dbReference>
<dbReference type="InterPro" id="IPR006197">
    <property type="entry name" value="Peptidase_S24_LexA"/>
</dbReference>
<keyword evidence="2 12" id="KW-0678">Repressor</keyword>
<evidence type="ECO:0000256" key="13">
    <source>
        <dbReference type="RuleBase" id="RU003991"/>
    </source>
</evidence>
<dbReference type="Gene3D" id="1.10.10.10">
    <property type="entry name" value="Winged helix-like DNA-binding domain superfamily/Winged helix DNA-binding domain"/>
    <property type="match status" value="1"/>
</dbReference>
<evidence type="ECO:0000256" key="1">
    <source>
        <dbReference type="ARBA" id="ARBA00007484"/>
    </source>
</evidence>
<evidence type="ECO:0000313" key="17">
    <source>
        <dbReference type="Proteomes" id="UP000191110"/>
    </source>
</evidence>
<dbReference type="InterPro" id="IPR036388">
    <property type="entry name" value="WH-like_DNA-bd_sf"/>
</dbReference>
<dbReference type="Pfam" id="PF01726">
    <property type="entry name" value="LexA_DNA_bind"/>
    <property type="match status" value="1"/>
</dbReference>
<evidence type="ECO:0000313" key="16">
    <source>
        <dbReference type="EMBL" id="OOZ39716.1"/>
    </source>
</evidence>
<evidence type="ECO:0000256" key="4">
    <source>
        <dbReference type="ARBA" id="ARBA00022763"/>
    </source>
</evidence>
<dbReference type="InterPro" id="IPR006200">
    <property type="entry name" value="LexA"/>
</dbReference>
<dbReference type="InterPro" id="IPR036390">
    <property type="entry name" value="WH_DNA-bd_sf"/>
</dbReference>
<evidence type="ECO:0000259" key="15">
    <source>
        <dbReference type="Pfam" id="PF01726"/>
    </source>
</evidence>
<keyword evidence="11 12" id="KW-0742">SOS response</keyword>
<feature type="active site" description="For autocatalytic cleavage activity" evidence="12">
    <location>
        <position position="160"/>
    </location>
</feature>
<dbReference type="NCBIfam" id="TIGR00498">
    <property type="entry name" value="lexA"/>
    <property type="match status" value="1"/>
</dbReference>
<evidence type="ECO:0000256" key="10">
    <source>
        <dbReference type="ARBA" id="ARBA00023204"/>
    </source>
</evidence>
<evidence type="ECO:0000256" key="11">
    <source>
        <dbReference type="ARBA" id="ARBA00023236"/>
    </source>
</evidence>
<dbReference type="GO" id="GO:0006260">
    <property type="term" value="P:DNA replication"/>
    <property type="evidence" value="ECO:0007669"/>
    <property type="project" value="UniProtKB-UniRule"/>
</dbReference>
<dbReference type="AlphaFoldDB" id="A0A1T2L450"/>
<dbReference type="Pfam" id="PF00717">
    <property type="entry name" value="Peptidase_S24"/>
    <property type="match status" value="1"/>
</dbReference>
<evidence type="ECO:0000259" key="14">
    <source>
        <dbReference type="Pfam" id="PF00717"/>
    </source>
</evidence>
<dbReference type="RefSeq" id="WP_078484016.1">
    <property type="nucleotide sequence ID" value="NZ_MPRL01000043.1"/>
</dbReference>
<keyword evidence="3 12" id="KW-0235">DNA replication</keyword>
<dbReference type="SUPFAM" id="SSF46785">
    <property type="entry name" value="Winged helix' DNA-binding domain"/>
    <property type="match status" value="1"/>
</dbReference>
<protein>
    <recommendedName>
        <fullName evidence="12">LexA repressor</fullName>
        <ecNumber evidence="12">3.4.21.88</ecNumber>
    </recommendedName>
</protein>
<dbReference type="GO" id="GO:0003677">
    <property type="term" value="F:DNA binding"/>
    <property type="evidence" value="ECO:0007669"/>
    <property type="project" value="UniProtKB-UniRule"/>
</dbReference>
<dbReference type="EC" id="3.4.21.88" evidence="12"/>
<dbReference type="PANTHER" id="PTHR33516:SF2">
    <property type="entry name" value="LEXA REPRESSOR-RELATED"/>
    <property type="match status" value="1"/>
</dbReference>